<dbReference type="WBParaSite" id="HPBE_0002044901-mRNA-1">
    <property type="protein sequence ID" value="HPBE_0002044901-mRNA-1"/>
    <property type="gene ID" value="HPBE_0002044901"/>
</dbReference>
<protein>
    <submittedName>
        <fullName evidence="3">Nuclear apoptosis-inducing factor 1</fullName>
    </submittedName>
</protein>
<dbReference type="Proteomes" id="UP000050761">
    <property type="component" value="Unassembled WGS sequence"/>
</dbReference>
<sequence>MERKKAIQFQPKESRMLMKHYVKNYEKYHASFTSGRIGKEVRDEMQDQWAQSISSMGVARRTRFQIEEKIRNERKKVKRFIMLQRQKINGIGGYVTPLPDYLQPLLHLMIRDGHKHDNGIPGLIDEVRNSGDEKSYNSQEMVDESVFDAEMKPNIPSAVELREREEGIERLINTATKETNTELCADRLVGVPEEDMTMKQCVPTINDMTGTNARRVT</sequence>
<dbReference type="AlphaFoldDB" id="A0A183GDU9"/>
<accession>A0A3P8AYY0</accession>
<evidence type="ECO:0000313" key="3">
    <source>
        <dbReference type="WBParaSite" id="HPBE_0002044901-mRNA-1"/>
    </source>
</evidence>
<reference evidence="1 2" key="1">
    <citation type="submission" date="2018-11" db="EMBL/GenBank/DDBJ databases">
        <authorList>
            <consortium name="Pathogen Informatics"/>
        </authorList>
    </citation>
    <scope>NUCLEOTIDE SEQUENCE [LARGE SCALE GENOMIC DNA]</scope>
</reference>
<name>A0A183GDU9_HELPZ</name>
<reference evidence="3" key="2">
    <citation type="submission" date="2019-09" db="UniProtKB">
        <authorList>
            <consortium name="WormBaseParasite"/>
        </authorList>
    </citation>
    <scope>IDENTIFICATION</scope>
</reference>
<accession>A0A183GDU9</accession>
<proteinExistence type="predicted"/>
<gene>
    <name evidence="1" type="ORF">HPBE_LOCUS20448</name>
</gene>
<organism evidence="2 3">
    <name type="scientific">Heligmosomoides polygyrus</name>
    <name type="common">Parasitic roundworm</name>
    <dbReference type="NCBI Taxonomy" id="6339"/>
    <lineage>
        <taxon>Eukaryota</taxon>
        <taxon>Metazoa</taxon>
        <taxon>Ecdysozoa</taxon>
        <taxon>Nematoda</taxon>
        <taxon>Chromadorea</taxon>
        <taxon>Rhabditida</taxon>
        <taxon>Rhabditina</taxon>
        <taxon>Rhabditomorpha</taxon>
        <taxon>Strongyloidea</taxon>
        <taxon>Heligmosomidae</taxon>
        <taxon>Heligmosomoides</taxon>
    </lineage>
</organism>
<keyword evidence="2" id="KW-1185">Reference proteome</keyword>
<evidence type="ECO:0000313" key="2">
    <source>
        <dbReference type="Proteomes" id="UP000050761"/>
    </source>
</evidence>
<dbReference type="OrthoDB" id="5791247at2759"/>
<dbReference type="EMBL" id="UZAH01032160">
    <property type="protein sequence ID" value="VDP20027.1"/>
    <property type="molecule type" value="Genomic_DNA"/>
</dbReference>
<evidence type="ECO:0000313" key="1">
    <source>
        <dbReference type="EMBL" id="VDP20027.1"/>
    </source>
</evidence>